<evidence type="ECO:0000256" key="1">
    <source>
        <dbReference type="ARBA" id="ARBA00008894"/>
    </source>
</evidence>
<evidence type="ECO:0000256" key="2">
    <source>
        <dbReference type="ARBA" id="ARBA00022614"/>
    </source>
</evidence>
<dbReference type="InterPro" id="IPR054722">
    <property type="entry name" value="PolX-like_BBD"/>
</dbReference>
<keyword evidence="7" id="KW-0067">ATP-binding</keyword>
<keyword evidence="5" id="KW-0064">Aspartyl protease</keyword>
<keyword evidence="6" id="KW-0611">Plant defense</keyword>
<keyword evidence="3" id="KW-0677">Repeat</keyword>
<dbReference type="Gene3D" id="3.80.10.10">
    <property type="entry name" value="Ribonuclease Inhibitor"/>
    <property type="match status" value="1"/>
</dbReference>
<dbReference type="InterPro" id="IPR032675">
    <property type="entry name" value="LRR_dom_sf"/>
</dbReference>
<feature type="coiled-coil region" evidence="8">
    <location>
        <begin position="1665"/>
        <end position="1720"/>
    </location>
</feature>
<dbReference type="SMART" id="SM00382">
    <property type="entry name" value="AAA"/>
    <property type="match status" value="1"/>
</dbReference>
<dbReference type="EMBL" id="AM454958">
    <property type="protein sequence ID" value="CAN74430.1"/>
    <property type="molecule type" value="Genomic_DNA"/>
</dbReference>
<keyword evidence="5" id="KW-0378">Hydrolase</keyword>
<dbReference type="Gene3D" id="1.10.10.10">
    <property type="entry name" value="Winged helix-like DNA-binding domain superfamily/Winged helix DNA-binding domain"/>
    <property type="match status" value="1"/>
</dbReference>
<dbReference type="Pfam" id="PF25597">
    <property type="entry name" value="SH3_retrovirus"/>
    <property type="match status" value="1"/>
</dbReference>
<dbReference type="InterPro" id="IPR057135">
    <property type="entry name" value="At4g27190-like_LRR"/>
</dbReference>
<dbReference type="InterPro" id="IPR003593">
    <property type="entry name" value="AAA+_ATPase"/>
</dbReference>
<dbReference type="InterPro" id="IPR027417">
    <property type="entry name" value="P-loop_NTPase"/>
</dbReference>
<dbReference type="Gene3D" id="3.30.420.10">
    <property type="entry name" value="Ribonuclease H-like superfamily/Ribonuclease H"/>
    <property type="match status" value="1"/>
</dbReference>
<dbReference type="Gene3D" id="3.40.50.300">
    <property type="entry name" value="P-loop containing nucleotide triphosphate hydrolases"/>
    <property type="match status" value="1"/>
</dbReference>
<feature type="compositionally biased region" description="Polar residues" evidence="9">
    <location>
        <begin position="1"/>
        <end position="20"/>
    </location>
</feature>
<dbReference type="ExpressionAtlas" id="A5BCZ7">
    <property type="expression patterns" value="baseline and differential"/>
</dbReference>
<keyword evidence="8" id="KW-0175">Coiled coil</keyword>
<dbReference type="FunFam" id="3.40.50.300:FF:001091">
    <property type="entry name" value="Probable disease resistance protein At1g61300"/>
    <property type="match status" value="1"/>
</dbReference>
<evidence type="ECO:0000256" key="3">
    <source>
        <dbReference type="ARBA" id="ARBA00022737"/>
    </source>
</evidence>
<dbReference type="InterPro" id="IPR058922">
    <property type="entry name" value="WHD_DRP"/>
</dbReference>
<name>A5BCZ7_VITVI</name>
<proteinExistence type="inferred from homology"/>
<keyword evidence="5" id="KW-0645">Protease</keyword>
<dbReference type="SUPFAM" id="SSF52540">
    <property type="entry name" value="P-loop containing nucleoside triphosphate hydrolases"/>
    <property type="match status" value="1"/>
</dbReference>
<dbReference type="InterPro" id="IPR042197">
    <property type="entry name" value="Apaf_helical"/>
</dbReference>
<evidence type="ECO:0000256" key="9">
    <source>
        <dbReference type="SAM" id="MobiDB-lite"/>
    </source>
</evidence>
<sequence length="2471" mass="280631">MSSHASSDSHPITIYSPSHSYKQRPHWTSKPPNYLQDYHYYLATHSNPHTSPPHNAYPISQFLSYDKLSFPNKSLALSISSHFESTLYSKVALTPEWQDAMLTKLQALKVNSTWSLTSLPPRKHLIGCEWVYKIKYKANGSIETYKAYLVAKGFTHQEWVDFIDLFLPLSILSKFCLPLLPHMVGISLNLMFITFFYMEIYLKKFACLFHPVMSVKRRIYKPTLFACISPSMDLSKPLGNGFQNSPLSCFKKPFAVEPPTSSRRRPWVPDLQPPSLRSFTPHKITVFRITAANIAPISILTVPLRSSSADLHIRGNLVAIGAHKKDIFLSRPINTILEGNKNYLSWSQAMRSFLKGRMLWHYCTSVMTIPVKGASEGNAVFLNRMIEWDSHNHMILTWIRNTSIPSISNLMGSFDDAKSAWDMLAKRYSTTHGSLKYQLVVELHQLRQEPGQSINDYYDQLRFIWDQIDLSYPTWTCSKNAQQYASIRDEFRLYEFLMSLHKDFEPIRGQLLNRSPAPSLDTAVNELVREEARLATLQAQNKFNVLAITPLIEQPQQSGDSYGSSNRRKQTNKKFCNYCKRPGHTIETCYRRNKSTAAVANIEPTPPMASTSVESKSSGSTINLSSTELQEIIAQVVRMAGNASLSTALSVLPGKSQTWLFYSACCNHMTPHSSLFSKLDPAPHPLNIHIADGSTMHGNSLGFVSTSNLFVPGVFHVPDLSYNLCSVGQLAELGYRFIFYYSGCIVQDPKTRQELGTGPRVGRMFTVSNLHLPPVAPVYIAIVAAAVSSLPSLALWHSRLGHASSSRVQHIFELIHSDVWEPSPVASIGGSRYFVIFIDDYSRYSWIFPMKSRSEILSIYNNFAKMIETQFSKRIKTFRSDNALEYTQHAFQALLHSYGTVHHLTCPGTSQQNGRAERKLRHILDTVRALLLSAKIPAPFWGEAALHAVHAINRIPSAVIHNQTPYERLFGSPPVYHHLRSFGSACFVLLQSHEHNKLEPRSRLCCFLGYGETQKGYRCYDPVSHRLRVSQIFPNESLVPSTNTFDPPLDFSPDIFDVSPRQVADEQIDDELPHFETRSPAPTLPEDPPQDIPPRHSTRVRSIPPHLLDYHCYTALATLHEPQTYREASTDPLWQIAMKEELDALTKNHTWDLVPLPPGQSVVGCKWIYKIKTRSDGSVERYKARLVAKGFTQEYGIDYEETFAPVARISSVRALLAVAAARQWDLFQMDVKNAFLNGDLSEAVYMQPPPGLSVESNKVCHLRRALYGLKQAPRAWFAKFSSTIFRLGYTASPYDSALFLRRTDKDTILLLLYVDDMIITSNDLSGIQELKDFLSQQFEMKDLGHLSYFLGLEITHSTDGLYITQAKYASDLLSQAGLTDSKNVDTPVELNAHLTPSGGKPLSNPSLYRRLVGSLVYLTVTRPDISYVVHQVSQYLSAPRSTHYATVLRILRYLKGTIFHGLFYSAQSPLVLRAFSDADWAGDPTNRRSTTGYCFLLGSSLISWRSKKQTFVARSSTEAEYRALADTTSELLWLRWLLKDLGVSTSSATPLYCDNQSAIHIAHNDVFYERTKHIEINCHFICYHLVHGALKLFFVSSKDQLADIFTKSLPTRRTRDLIDNLKLKELMDCVTPIMDVATRLWSCASKHSSYVIDLQENLCSLRNEMEELKNVGEDVKRRVEDAEKRQMKRRNEVNGWLNSLTALEREVNEILEKGDQEIQKKCLRNCCTRNCRFSYKIGKMAREKIPAVSELKNKGHFDVVADILPSAPVDEKPMEKSVGLNLMFGEIWRWLEDEKVGIIGLYGMGGVGKTTLMKKINNEFLKTKLGFDVVIWVVVSKPAKAEKVQEVILNRLEVPRYEWENRSRDEKGQKIFNILKTKKFVLLLDDVWERLDLTEVGVPHPNGEDNMSKLIFTTRSEDVCHVMEAHKHVKVECLASDEALALFRLKVGEDTFNSHPQIPALAKEIVKECKGLPLALITIGRAMVDKKTPQRWDRAVQVLRTYPSTFAGMEDKVFPILAFSYDSLYNDTIKSCFRYCSMFPSDYEILEDELIELWIGEGFLIESYDIQRARNEGYDAIESLKVACLLESGESEKHVKMHDMIRDMALWLTTKTGENKKKVVVKERARLVNQLANLEYLNMSFTNICALWGIVQGLKKLRYLILNFTPVKEITPGLISDLSSLQLFSMHGGSHNSDEIRLFDRICEDNILCGGKKALLQELESLEYINEISIILHSDVSVKKLLSSYKLQSCIRKLHLQCCSKMTSLELLPACVQTMVHLETLQISSCNDLKDVKINEKDKGKREFISRYSRVLSEFCMLHEVHIISCSKLLNLTWLIHAPCLQLLAVSACESMEEVIGDDDGGGRASVGEENSGLFSRLTTLQLEGLPKLKSICNWVLPLPSLTMIYVHSCESLRKLPFDSNTGKNSLKKIQAEQSWWEGLQWEDEAIKQSFSPFFMPLEYMDLYQVLGYGY</sequence>
<evidence type="ECO:0000313" key="11">
    <source>
        <dbReference type="EMBL" id="CAN74430.1"/>
    </source>
</evidence>
<evidence type="ECO:0000256" key="7">
    <source>
        <dbReference type="ARBA" id="ARBA00022840"/>
    </source>
</evidence>
<dbReference type="InterPro" id="IPR001584">
    <property type="entry name" value="Integrase_cat-core"/>
</dbReference>
<dbReference type="InterPro" id="IPR050905">
    <property type="entry name" value="Plant_NBS-LRR"/>
</dbReference>
<dbReference type="GO" id="GO:0015074">
    <property type="term" value="P:DNA integration"/>
    <property type="evidence" value="ECO:0007669"/>
    <property type="project" value="InterPro"/>
</dbReference>
<dbReference type="Pfam" id="PF23559">
    <property type="entry name" value="WHD_DRP"/>
    <property type="match status" value="1"/>
</dbReference>
<protein>
    <recommendedName>
        <fullName evidence="10">Integrase catalytic domain-containing protein</fullName>
    </recommendedName>
</protein>
<dbReference type="PROSITE" id="PS50994">
    <property type="entry name" value="INTEGRASE"/>
    <property type="match status" value="1"/>
</dbReference>
<evidence type="ECO:0000259" key="10">
    <source>
        <dbReference type="PROSITE" id="PS50994"/>
    </source>
</evidence>
<gene>
    <name evidence="11" type="ORF">VITISV_010987</name>
</gene>
<dbReference type="Gene3D" id="1.10.8.430">
    <property type="entry name" value="Helical domain of apoptotic protease-activating factors"/>
    <property type="match status" value="1"/>
</dbReference>
<dbReference type="GO" id="GO:0005524">
    <property type="term" value="F:ATP binding"/>
    <property type="evidence" value="ECO:0007669"/>
    <property type="project" value="UniProtKB-KW"/>
</dbReference>
<dbReference type="GO" id="GO:0006952">
    <property type="term" value="P:defense response"/>
    <property type="evidence" value="ECO:0007669"/>
    <property type="project" value="UniProtKB-KW"/>
</dbReference>
<dbReference type="GO" id="GO:0004190">
    <property type="term" value="F:aspartic-type endopeptidase activity"/>
    <property type="evidence" value="ECO:0007669"/>
    <property type="project" value="UniProtKB-KW"/>
</dbReference>
<comment type="similarity">
    <text evidence="1">Belongs to the disease resistance NB-LRR family.</text>
</comment>
<dbReference type="Pfam" id="PF07727">
    <property type="entry name" value="RVT_2"/>
    <property type="match status" value="1"/>
</dbReference>
<keyword evidence="2" id="KW-0433">Leucine-rich repeat</keyword>
<dbReference type="SUPFAM" id="SSF53098">
    <property type="entry name" value="Ribonuclease H-like"/>
    <property type="match status" value="1"/>
</dbReference>
<dbReference type="Pfam" id="PF00665">
    <property type="entry name" value="rve"/>
    <property type="match status" value="1"/>
</dbReference>
<evidence type="ECO:0000256" key="8">
    <source>
        <dbReference type="SAM" id="Coils"/>
    </source>
</evidence>
<dbReference type="Pfam" id="PF22936">
    <property type="entry name" value="Pol_BBD"/>
    <property type="match status" value="1"/>
</dbReference>
<accession>A5BCZ7</accession>
<organism evidence="11">
    <name type="scientific">Vitis vinifera</name>
    <name type="common">Grape</name>
    <dbReference type="NCBI Taxonomy" id="29760"/>
    <lineage>
        <taxon>Eukaryota</taxon>
        <taxon>Viridiplantae</taxon>
        <taxon>Streptophyta</taxon>
        <taxon>Embryophyta</taxon>
        <taxon>Tracheophyta</taxon>
        <taxon>Spermatophyta</taxon>
        <taxon>Magnoliopsida</taxon>
        <taxon>eudicotyledons</taxon>
        <taxon>Gunneridae</taxon>
        <taxon>Pentapetalae</taxon>
        <taxon>rosids</taxon>
        <taxon>Vitales</taxon>
        <taxon>Vitaceae</taxon>
        <taxon>Viteae</taxon>
        <taxon>Vitis</taxon>
    </lineage>
</organism>
<evidence type="ECO:0000256" key="6">
    <source>
        <dbReference type="ARBA" id="ARBA00022821"/>
    </source>
</evidence>
<dbReference type="InterPro" id="IPR036397">
    <property type="entry name" value="RNaseH_sf"/>
</dbReference>
<dbReference type="Pfam" id="PF23247">
    <property type="entry name" value="LRR_RPS2"/>
    <property type="match status" value="1"/>
</dbReference>
<evidence type="ECO:0000256" key="4">
    <source>
        <dbReference type="ARBA" id="ARBA00022741"/>
    </source>
</evidence>
<feature type="region of interest" description="Disordered" evidence="9">
    <location>
        <begin position="1"/>
        <end position="27"/>
    </location>
</feature>
<dbReference type="OrthoDB" id="664960at2759"/>
<dbReference type="SUPFAM" id="SSF56672">
    <property type="entry name" value="DNA/RNA polymerases"/>
    <property type="match status" value="1"/>
</dbReference>
<dbReference type="GO" id="GO:0003676">
    <property type="term" value="F:nucleic acid binding"/>
    <property type="evidence" value="ECO:0007669"/>
    <property type="project" value="InterPro"/>
</dbReference>
<keyword evidence="4" id="KW-0547">Nucleotide-binding</keyword>
<dbReference type="InterPro" id="IPR002182">
    <property type="entry name" value="NB-ARC"/>
</dbReference>
<dbReference type="PANTHER" id="PTHR33463:SF220">
    <property type="entry name" value="NB-ARC DOMAIN-CONTAINING PROTEIN"/>
    <property type="match status" value="1"/>
</dbReference>
<dbReference type="CDD" id="cd09272">
    <property type="entry name" value="RNase_HI_RT_Ty1"/>
    <property type="match status" value="1"/>
</dbReference>
<dbReference type="GO" id="GO:0043531">
    <property type="term" value="F:ADP binding"/>
    <property type="evidence" value="ECO:0007669"/>
    <property type="project" value="InterPro"/>
</dbReference>
<dbReference type="InterPro" id="IPR057670">
    <property type="entry name" value="SH3_retrovirus"/>
</dbReference>
<evidence type="ECO:0000256" key="5">
    <source>
        <dbReference type="ARBA" id="ARBA00022750"/>
    </source>
</evidence>
<dbReference type="FunFam" id="1.10.8.430:FF:000003">
    <property type="entry name" value="Probable disease resistance protein At5g66910"/>
    <property type="match status" value="1"/>
</dbReference>
<reference evidence="11" key="1">
    <citation type="journal article" date="2007" name="PLoS ONE">
        <title>The first genome sequence of an elite grapevine cultivar (Pinot noir Vitis vinifera L.): coping with a highly heterozygous genome.</title>
        <authorList>
            <person name="Velasco R."/>
            <person name="Zharkikh A."/>
            <person name="Troggio M."/>
            <person name="Cartwright D.A."/>
            <person name="Cestaro A."/>
            <person name="Pruss D."/>
            <person name="Pindo M."/>
            <person name="FitzGerald L.M."/>
            <person name="Vezzulli S."/>
            <person name="Reid J."/>
            <person name="Malacarne G."/>
            <person name="Iliev D."/>
            <person name="Coppola G."/>
            <person name="Wardell B."/>
            <person name="Micheletti D."/>
            <person name="Macalma T."/>
            <person name="Facci M."/>
            <person name="Mitchell J.T."/>
            <person name="Perazzolli M."/>
            <person name="Eldredge G."/>
            <person name="Gatto P."/>
            <person name="Oyzerski R."/>
            <person name="Moretto M."/>
            <person name="Gutin N."/>
            <person name="Stefanini M."/>
            <person name="Chen Y."/>
            <person name="Segala C."/>
            <person name="Davenport C."/>
            <person name="Dematte L."/>
            <person name="Mraz A."/>
            <person name="Battilana J."/>
            <person name="Stormo K."/>
            <person name="Costa F."/>
            <person name="Tao Q."/>
            <person name="Si-Ammour A."/>
            <person name="Harkins T."/>
            <person name="Lackey A."/>
            <person name="Perbost C."/>
            <person name="Taillon B."/>
            <person name="Stella A."/>
            <person name="Solovyev V."/>
            <person name="Fawcett J.A."/>
            <person name="Sterck L."/>
            <person name="Vandepoele K."/>
            <person name="Grando S.M."/>
            <person name="Toppo S."/>
            <person name="Moser C."/>
            <person name="Lanchbury J."/>
            <person name="Bogden R."/>
            <person name="Skolnick M."/>
            <person name="Sgaramella V."/>
            <person name="Bhatnagar S.K."/>
            <person name="Fontana P."/>
            <person name="Gutin A."/>
            <person name="Van de Peer Y."/>
            <person name="Salamini F."/>
            <person name="Viola R."/>
        </authorList>
    </citation>
    <scope>NUCLEOTIDE SEQUENCE</scope>
</reference>
<dbReference type="SUPFAM" id="SSF52058">
    <property type="entry name" value="L domain-like"/>
    <property type="match status" value="1"/>
</dbReference>
<dbReference type="InterPro" id="IPR036388">
    <property type="entry name" value="WH-like_DNA-bd_sf"/>
</dbReference>
<dbReference type="PRINTS" id="PR00364">
    <property type="entry name" value="DISEASERSIST"/>
</dbReference>
<dbReference type="InterPro" id="IPR012337">
    <property type="entry name" value="RNaseH-like_sf"/>
</dbReference>
<dbReference type="PANTHER" id="PTHR33463">
    <property type="entry name" value="NB-ARC DOMAIN-CONTAINING PROTEIN-RELATED"/>
    <property type="match status" value="1"/>
</dbReference>
<feature type="region of interest" description="Disordered" evidence="9">
    <location>
        <begin position="1073"/>
        <end position="1093"/>
    </location>
</feature>
<dbReference type="FunFam" id="1.10.10.10:FF:000322">
    <property type="entry name" value="Probable disease resistance protein At1g63360"/>
    <property type="match status" value="1"/>
</dbReference>
<dbReference type="InterPro" id="IPR013103">
    <property type="entry name" value="RVT_2"/>
</dbReference>
<feature type="domain" description="Integrase catalytic" evidence="10">
    <location>
        <begin position="787"/>
        <end position="973"/>
    </location>
</feature>
<feature type="compositionally biased region" description="Pro residues" evidence="9">
    <location>
        <begin position="1082"/>
        <end position="1092"/>
    </location>
</feature>
<dbReference type="Pfam" id="PF00931">
    <property type="entry name" value="NB-ARC"/>
    <property type="match status" value="1"/>
</dbReference>
<dbReference type="InterPro" id="IPR043502">
    <property type="entry name" value="DNA/RNA_pol_sf"/>
</dbReference>